<keyword evidence="4" id="KW-1185">Reference proteome</keyword>
<dbReference type="GO" id="GO:0003824">
    <property type="term" value="F:catalytic activity"/>
    <property type="evidence" value="ECO:0007669"/>
    <property type="project" value="InterPro"/>
</dbReference>
<dbReference type="SUPFAM" id="SSF50800">
    <property type="entry name" value="PK beta-barrel domain-like"/>
    <property type="match status" value="1"/>
</dbReference>
<dbReference type="EMBL" id="UGQT01000001">
    <property type="protein sequence ID" value="STZ62633.1"/>
    <property type="molecule type" value="Genomic_DNA"/>
</dbReference>
<feature type="compositionally biased region" description="Basic and acidic residues" evidence="1">
    <location>
        <begin position="16"/>
        <end position="41"/>
    </location>
</feature>
<dbReference type="AlphaFoldDB" id="A0A378TRY7"/>
<accession>A0A378TRY7</accession>
<gene>
    <name evidence="3" type="primary">yiiM</name>
    <name evidence="3" type="ORF">NCTC10821_06202</name>
</gene>
<dbReference type="PANTHER" id="PTHR30212">
    <property type="entry name" value="PROTEIN YIIM"/>
    <property type="match status" value="1"/>
</dbReference>
<proteinExistence type="predicted"/>
<evidence type="ECO:0000256" key="1">
    <source>
        <dbReference type="SAM" id="MobiDB-lite"/>
    </source>
</evidence>
<dbReference type="PROSITE" id="PS51340">
    <property type="entry name" value="MOSC"/>
    <property type="match status" value="1"/>
</dbReference>
<dbReference type="Gene3D" id="2.40.33.20">
    <property type="entry name" value="PK beta-barrel domain-like"/>
    <property type="match status" value="1"/>
</dbReference>
<organism evidence="3 4">
    <name type="scientific">Mycolicibacterium tokaiense</name>
    <dbReference type="NCBI Taxonomy" id="39695"/>
    <lineage>
        <taxon>Bacteria</taxon>
        <taxon>Bacillati</taxon>
        <taxon>Actinomycetota</taxon>
        <taxon>Actinomycetes</taxon>
        <taxon>Mycobacteriales</taxon>
        <taxon>Mycobacteriaceae</taxon>
        <taxon>Mycolicibacterium</taxon>
    </lineage>
</organism>
<dbReference type="OrthoDB" id="9786134at2"/>
<dbReference type="RefSeq" id="WP_115281295.1">
    <property type="nucleotide sequence ID" value="NZ_AP022600.1"/>
</dbReference>
<dbReference type="InterPro" id="IPR005302">
    <property type="entry name" value="MoCF_Sase_C"/>
</dbReference>
<dbReference type="GO" id="GO:0030170">
    <property type="term" value="F:pyridoxal phosphate binding"/>
    <property type="evidence" value="ECO:0007669"/>
    <property type="project" value="InterPro"/>
</dbReference>
<feature type="domain" description="MOSC" evidence="2">
    <location>
        <begin position="32"/>
        <end position="173"/>
    </location>
</feature>
<dbReference type="PANTHER" id="PTHR30212:SF2">
    <property type="entry name" value="PROTEIN YIIM"/>
    <property type="match status" value="1"/>
</dbReference>
<dbReference type="GO" id="GO:0030151">
    <property type="term" value="F:molybdenum ion binding"/>
    <property type="evidence" value="ECO:0007669"/>
    <property type="project" value="InterPro"/>
</dbReference>
<name>A0A378TRY7_9MYCO</name>
<dbReference type="InterPro" id="IPR052353">
    <property type="entry name" value="Benzoxazolinone_Detox_Enz"/>
</dbReference>
<dbReference type="Pfam" id="PF03473">
    <property type="entry name" value="MOSC"/>
    <property type="match status" value="1"/>
</dbReference>
<evidence type="ECO:0000313" key="4">
    <source>
        <dbReference type="Proteomes" id="UP000254978"/>
    </source>
</evidence>
<dbReference type="InterPro" id="IPR011037">
    <property type="entry name" value="Pyrv_Knase-like_insert_dom_sf"/>
</dbReference>
<feature type="region of interest" description="Disordered" evidence="1">
    <location>
        <begin position="16"/>
        <end position="48"/>
    </location>
</feature>
<evidence type="ECO:0000313" key="3">
    <source>
        <dbReference type="EMBL" id="STZ62633.1"/>
    </source>
</evidence>
<dbReference type="Proteomes" id="UP000254978">
    <property type="component" value="Unassembled WGS sequence"/>
</dbReference>
<evidence type="ECO:0000259" key="2">
    <source>
        <dbReference type="PROSITE" id="PS51340"/>
    </source>
</evidence>
<sequence>MPSILTVNIAAARVNPDKPDLSTGIDKRPTGDPVEVREPGPRRGGLGSGLVGDLIGNPKFHGGDDQAVYAYAREDLDAWQIELGRELPNGIFGENFTTCGLDVTGARIGERWQVGSHGLVLEVTSPRTPCRTFAKFLDIRGWMKTFTEAATPGAYLRVIHPGTVQAGDEVELVSRPDHEITVGMVFRAIMGEPELLPHLLVADALPDKIKQKAGRHA</sequence>
<reference evidence="3 4" key="1">
    <citation type="submission" date="2018-06" db="EMBL/GenBank/DDBJ databases">
        <authorList>
            <consortium name="Pathogen Informatics"/>
            <person name="Doyle S."/>
        </authorList>
    </citation>
    <scope>NUCLEOTIDE SEQUENCE [LARGE SCALE GENOMIC DNA]</scope>
    <source>
        <strain evidence="3 4">NCTC10821</strain>
    </source>
</reference>
<protein>
    <submittedName>
        <fullName evidence="3">MOSC domain protein</fullName>
    </submittedName>
</protein>